<dbReference type="SMART" id="SM00344">
    <property type="entry name" value="HTH_ASNC"/>
    <property type="match status" value="1"/>
</dbReference>
<dbReference type="EMBL" id="SLWY01000011">
    <property type="protein sequence ID" value="TCO80876.1"/>
    <property type="molecule type" value="Genomic_DNA"/>
</dbReference>
<dbReference type="Pfam" id="PF01037">
    <property type="entry name" value="AsnC_trans_reg"/>
    <property type="match status" value="1"/>
</dbReference>
<dbReference type="SUPFAM" id="SSF46785">
    <property type="entry name" value="Winged helix' DNA-binding domain"/>
    <property type="match status" value="1"/>
</dbReference>
<protein>
    <recommendedName>
        <fullName evidence="5">Leucine-responsive regulatory protein</fullName>
    </recommendedName>
</protein>
<gene>
    <name evidence="7" type="ORF">EV699_11177</name>
</gene>
<dbReference type="InterPro" id="IPR011008">
    <property type="entry name" value="Dimeric_a/b-barrel"/>
</dbReference>
<keyword evidence="3" id="KW-0010">Activator</keyword>
<dbReference type="InterPro" id="IPR000485">
    <property type="entry name" value="AsnC-type_HTH_dom"/>
</dbReference>
<dbReference type="GO" id="GO:0043201">
    <property type="term" value="P:response to L-leucine"/>
    <property type="evidence" value="ECO:0007669"/>
    <property type="project" value="TreeGrafter"/>
</dbReference>
<dbReference type="PROSITE" id="PS50956">
    <property type="entry name" value="HTH_ASNC_2"/>
    <property type="match status" value="1"/>
</dbReference>
<evidence type="ECO:0000256" key="4">
    <source>
        <dbReference type="ARBA" id="ARBA00023163"/>
    </source>
</evidence>
<evidence type="ECO:0000313" key="8">
    <source>
        <dbReference type="Proteomes" id="UP000295765"/>
    </source>
</evidence>
<proteinExistence type="predicted"/>
<evidence type="ECO:0000259" key="6">
    <source>
        <dbReference type="PROSITE" id="PS50956"/>
    </source>
</evidence>
<accession>A0A4R2L9P9</accession>
<reference evidence="7 8" key="1">
    <citation type="submission" date="2019-03" db="EMBL/GenBank/DDBJ databases">
        <title>Genomic Encyclopedia of Type Strains, Phase IV (KMG-IV): sequencing the most valuable type-strain genomes for metagenomic binning, comparative biology and taxonomic classification.</title>
        <authorList>
            <person name="Goeker M."/>
        </authorList>
    </citation>
    <scope>NUCLEOTIDE SEQUENCE [LARGE SCALE GENOMIC DNA]</scope>
    <source>
        <strain evidence="7 8">DSM 25287</strain>
    </source>
</reference>
<dbReference type="Gene3D" id="1.10.10.10">
    <property type="entry name" value="Winged helix-like DNA-binding domain superfamily/Winged helix DNA-binding domain"/>
    <property type="match status" value="1"/>
</dbReference>
<keyword evidence="2" id="KW-0238">DNA-binding</keyword>
<dbReference type="GO" id="GO:0006524">
    <property type="term" value="P:alanine catabolic process"/>
    <property type="evidence" value="ECO:0007669"/>
    <property type="project" value="TreeGrafter"/>
</dbReference>
<evidence type="ECO:0000313" key="7">
    <source>
        <dbReference type="EMBL" id="TCO80876.1"/>
    </source>
</evidence>
<dbReference type="PROSITE" id="PS00519">
    <property type="entry name" value="HTH_ASNC_1"/>
    <property type="match status" value="1"/>
</dbReference>
<sequence>MAQARKLDRMDRRILRKLQEQGRLSYVDLAAAVGLSPSPCLERVRRLEKDGVILGYTAVLNPRKLGAGLLVFVEISLDYTSPDIFDQFKRAALQVPQVQECHLVSGNFDYLLKIRIADMTEYRELLGLILRTLPGVRDSHSFVVMEEVKESLAIPIADGP</sequence>
<dbReference type="Pfam" id="PF13404">
    <property type="entry name" value="HTH_AsnC-type"/>
    <property type="match status" value="1"/>
</dbReference>
<keyword evidence="8" id="KW-1185">Reference proteome</keyword>
<dbReference type="PANTHER" id="PTHR30154:SF0">
    <property type="entry name" value="LEUCINE-RESPONSIVE REGULATORY PROTEIN"/>
    <property type="match status" value="1"/>
</dbReference>
<dbReference type="InterPro" id="IPR011991">
    <property type="entry name" value="ArsR-like_HTH"/>
</dbReference>
<dbReference type="InterPro" id="IPR019888">
    <property type="entry name" value="Tscrpt_reg_AsnC-like"/>
</dbReference>
<dbReference type="CDD" id="cd00090">
    <property type="entry name" value="HTH_ARSR"/>
    <property type="match status" value="1"/>
</dbReference>
<dbReference type="Gene3D" id="3.30.70.920">
    <property type="match status" value="1"/>
</dbReference>
<name>A0A4R2L9P9_9GAMM</name>
<evidence type="ECO:0000256" key="1">
    <source>
        <dbReference type="ARBA" id="ARBA00023015"/>
    </source>
</evidence>
<keyword evidence="1" id="KW-0805">Transcription regulation</keyword>
<dbReference type="InterPro" id="IPR036388">
    <property type="entry name" value="WH-like_DNA-bd_sf"/>
</dbReference>
<evidence type="ECO:0000256" key="5">
    <source>
        <dbReference type="ARBA" id="ARBA00039227"/>
    </source>
</evidence>
<comment type="caution">
    <text evidence="7">The sequence shown here is derived from an EMBL/GenBank/DDBJ whole genome shotgun (WGS) entry which is preliminary data.</text>
</comment>
<dbReference type="GO" id="GO:0006355">
    <property type="term" value="P:regulation of DNA-templated transcription"/>
    <property type="evidence" value="ECO:0007669"/>
    <property type="project" value="UniProtKB-ARBA"/>
</dbReference>
<evidence type="ECO:0000256" key="3">
    <source>
        <dbReference type="ARBA" id="ARBA00023159"/>
    </source>
</evidence>
<dbReference type="GO" id="GO:0005829">
    <property type="term" value="C:cytosol"/>
    <property type="evidence" value="ECO:0007669"/>
    <property type="project" value="TreeGrafter"/>
</dbReference>
<dbReference type="OrthoDB" id="166264at2"/>
<dbReference type="PRINTS" id="PR00033">
    <property type="entry name" value="HTHASNC"/>
</dbReference>
<dbReference type="SUPFAM" id="SSF54909">
    <property type="entry name" value="Dimeric alpha+beta barrel"/>
    <property type="match status" value="1"/>
</dbReference>
<dbReference type="InterPro" id="IPR019885">
    <property type="entry name" value="Tscrpt_reg_HTH_AsnC-type_CS"/>
</dbReference>
<dbReference type="InterPro" id="IPR036390">
    <property type="entry name" value="WH_DNA-bd_sf"/>
</dbReference>
<dbReference type="InterPro" id="IPR019887">
    <property type="entry name" value="Tscrpt_reg_AsnC/Lrp_C"/>
</dbReference>
<organism evidence="7 8">
    <name type="scientific">Plasticicumulans lactativorans</name>
    <dbReference type="NCBI Taxonomy" id="1133106"/>
    <lineage>
        <taxon>Bacteria</taxon>
        <taxon>Pseudomonadati</taxon>
        <taxon>Pseudomonadota</taxon>
        <taxon>Gammaproteobacteria</taxon>
        <taxon>Candidatus Competibacteraceae</taxon>
        <taxon>Plasticicumulans</taxon>
    </lineage>
</organism>
<dbReference type="FunFam" id="1.10.10.10:FF:000186">
    <property type="entry name" value="AsnC family transcriptional regulator"/>
    <property type="match status" value="1"/>
</dbReference>
<dbReference type="Proteomes" id="UP000295765">
    <property type="component" value="Unassembled WGS sequence"/>
</dbReference>
<dbReference type="AlphaFoldDB" id="A0A4R2L9P9"/>
<feature type="domain" description="HTH asnC-type" evidence="6">
    <location>
        <begin position="7"/>
        <end position="68"/>
    </location>
</feature>
<dbReference type="GO" id="GO:0043565">
    <property type="term" value="F:sequence-specific DNA binding"/>
    <property type="evidence" value="ECO:0007669"/>
    <property type="project" value="InterPro"/>
</dbReference>
<evidence type="ECO:0000256" key="2">
    <source>
        <dbReference type="ARBA" id="ARBA00023125"/>
    </source>
</evidence>
<keyword evidence="4" id="KW-0804">Transcription</keyword>
<dbReference type="RefSeq" id="WP_132542619.1">
    <property type="nucleotide sequence ID" value="NZ_SLWY01000011.1"/>
</dbReference>
<dbReference type="PANTHER" id="PTHR30154">
    <property type="entry name" value="LEUCINE-RESPONSIVE REGULATORY PROTEIN"/>
    <property type="match status" value="1"/>
</dbReference>